<evidence type="ECO:0000313" key="1">
    <source>
        <dbReference type="EMBL" id="GAE19674.1"/>
    </source>
</evidence>
<sequence>MRLICSCDRPGSRLFDEKRKPTEAKKLLNRRMKIIQIMRSADRFHAEKLLKARMKTKGSRQSRASLQKVETASYFIFRITNL</sequence>
<protein>
    <submittedName>
        <fullName evidence="1">Uncharacterized protein</fullName>
    </submittedName>
</protein>
<comment type="caution">
    <text evidence="1">The sequence shown here is derived from an EMBL/GenBank/DDBJ whole genome shotgun (WGS) entry which is preliminary data.</text>
</comment>
<gene>
    <name evidence="1" type="ORF">JCM6294_2757</name>
</gene>
<evidence type="ECO:0000313" key="2">
    <source>
        <dbReference type="Proteomes" id="UP000018842"/>
    </source>
</evidence>
<organism evidence="1 2">
    <name type="scientific">Bacteroides pyogenes DSM 20611 = JCM 6294</name>
    <dbReference type="NCBI Taxonomy" id="1121100"/>
    <lineage>
        <taxon>Bacteria</taxon>
        <taxon>Pseudomonadati</taxon>
        <taxon>Bacteroidota</taxon>
        <taxon>Bacteroidia</taxon>
        <taxon>Bacteroidales</taxon>
        <taxon>Bacteroidaceae</taxon>
        <taxon>Bacteroides</taxon>
    </lineage>
</organism>
<accession>W4PKN6</accession>
<dbReference type="Proteomes" id="UP000018842">
    <property type="component" value="Unassembled WGS sequence"/>
</dbReference>
<proteinExistence type="predicted"/>
<dbReference type="AlphaFoldDB" id="W4PKN6"/>
<name>W4PKN6_9BACE</name>
<reference evidence="2" key="1">
    <citation type="journal article" date="2014" name="Genome">
        <title>Draft Genome Sequences of Three Strains of Bacteroides pyogenes Isolated from a Cat and Swine.</title>
        <authorList>
            <person name="Sakamoto M."/>
            <person name="Oshima K."/>
            <person name="Suda W."/>
            <person name="Kitamura K."/>
            <person name="Iida T."/>
            <person name="Hattori M."/>
            <person name="Ohkuma M."/>
        </authorList>
    </citation>
    <scope>NUCLEOTIDE SEQUENCE [LARGE SCALE GENOMIC DNA]</scope>
    <source>
        <strain evidence="2">JCM 6294</strain>
    </source>
</reference>
<dbReference type="EMBL" id="BAIR01000027">
    <property type="protein sequence ID" value="GAE19674.1"/>
    <property type="molecule type" value="Genomic_DNA"/>
</dbReference>